<dbReference type="EMBL" id="JAWQEG010000052">
    <property type="protein sequence ID" value="KAK3895291.1"/>
    <property type="molecule type" value="Genomic_DNA"/>
</dbReference>
<sequence length="93" mass="10634">MNTAVMADIKNGIYDLPTHKEEECVEQIDRSPFIGSEEEQEDRRAAHEADLTDIQDTESLDQQDEDLPVQSYLSYVEIKEVKEAKVFLLQCAS</sequence>
<evidence type="ECO:0000313" key="3">
    <source>
        <dbReference type="Proteomes" id="UP001286313"/>
    </source>
</evidence>
<protein>
    <submittedName>
        <fullName evidence="2">Uncharacterized protein</fullName>
    </submittedName>
</protein>
<feature type="compositionally biased region" description="Acidic residues" evidence="1">
    <location>
        <begin position="51"/>
        <end position="65"/>
    </location>
</feature>
<feature type="region of interest" description="Disordered" evidence="1">
    <location>
        <begin position="30"/>
        <end position="65"/>
    </location>
</feature>
<evidence type="ECO:0000256" key="1">
    <source>
        <dbReference type="SAM" id="MobiDB-lite"/>
    </source>
</evidence>
<dbReference type="AlphaFoldDB" id="A0AAE1GNT3"/>
<evidence type="ECO:0000313" key="2">
    <source>
        <dbReference type="EMBL" id="KAK3895291.1"/>
    </source>
</evidence>
<name>A0AAE1GNT3_PETCI</name>
<feature type="compositionally biased region" description="Basic and acidic residues" evidence="1">
    <location>
        <begin position="41"/>
        <end position="50"/>
    </location>
</feature>
<dbReference type="Proteomes" id="UP001286313">
    <property type="component" value="Unassembled WGS sequence"/>
</dbReference>
<gene>
    <name evidence="2" type="ORF">Pcinc_000983</name>
</gene>
<accession>A0AAE1GNT3</accession>
<proteinExistence type="predicted"/>
<organism evidence="2 3">
    <name type="scientific">Petrolisthes cinctipes</name>
    <name type="common">Flat porcelain crab</name>
    <dbReference type="NCBI Taxonomy" id="88211"/>
    <lineage>
        <taxon>Eukaryota</taxon>
        <taxon>Metazoa</taxon>
        <taxon>Ecdysozoa</taxon>
        <taxon>Arthropoda</taxon>
        <taxon>Crustacea</taxon>
        <taxon>Multicrustacea</taxon>
        <taxon>Malacostraca</taxon>
        <taxon>Eumalacostraca</taxon>
        <taxon>Eucarida</taxon>
        <taxon>Decapoda</taxon>
        <taxon>Pleocyemata</taxon>
        <taxon>Anomura</taxon>
        <taxon>Galatheoidea</taxon>
        <taxon>Porcellanidae</taxon>
        <taxon>Petrolisthes</taxon>
    </lineage>
</organism>
<keyword evidence="3" id="KW-1185">Reference proteome</keyword>
<reference evidence="2" key="1">
    <citation type="submission" date="2023-10" db="EMBL/GenBank/DDBJ databases">
        <title>Genome assemblies of two species of porcelain crab, Petrolisthes cinctipes and Petrolisthes manimaculis (Anomura: Porcellanidae).</title>
        <authorList>
            <person name="Angst P."/>
        </authorList>
    </citation>
    <scope>NUCLEOTIDE SEQUENCE</scope>
    <source>
        <strain evidence="2">PB745_01</strain>
        <tissue evidence="2">Gill</tissue>
    </source>
</reference>
<comment type="caution">
    <text evidence="2">The sequence shown here is derived from an EMBL/GenBank/DDBJ whole genome shotgun (WGS) entry which is preliminary data.</text>
</comment>